<dbReference type="Proteomes" id="UP001595829">
    <property type="component" value="Unassembled WGS sequence"/>
</dbReference>
<accession>A0ABV9XEX8</accession>
<dbReference type="InterPro" id="IPR053344">
    <property type="entry name" value="cAMP-inducible_BP74-like"/>
</dbReference>
<dbReference type="RefSeq" id="WP_345690587.1">
    <property type="nucleotide sequence ID" value="NZ_BAABIT010000001.1"/>
</dbReference>
<feature type="signal peptide" evidence="1">
    <location>
        <begin position="1"/>
        <end position="27"/>
    </location>
</feature>
<sequence>MRAFTTRIGTLAAAAVLALTSAPAAQAGKAGPPAPAAYFEFTDLTRHTFVIQLTDPTRIEEARSLLASGEDKHVMGRIIKRPAPYNARWSYHLNPDTIHFFTYAIEVCDATIPYVEDHLDEVGGAFLPGSHWCPWTSRLVREIPAP</sequence>
<comment type="caution">
    <text evidence="3">The sequence shown here is derived from an EMBL/GenBank/DDBJ whole genome shotgun (WGS) entry which is preliminary data.</text>
</comment>
<dbReference type="Pfam" id="PF23621">
    <property type="entry name" value="BP74_N"/>
    <property type="match status" value="1"/>
</dbReference>
<keyword evidence="1" id="KW-0732">Signal</keyword>
<proteinExistence type="predicted"/>
<dbReference type="PANTHER" id="PTHR35883">
    <property type="entry name" value="CYCLIC AMP-INDUCIBLE PROTEIN BP74-RELATED"/>
    <property type="match status" value="1"/>
</dbReference>
<dbReference type="EMBL" id="JBHSJD010000007">
    <property type="protein sequence ID" value="MFC5022735.1"/>
    <property type="molecule type" value="Genomic_DNA"/>
</dbReference>
<feature type="chain" id="PRO_5046085370" evidence="1">
    <location>
        <begin position="28"/>
        <end position="146"/>
    </location>
</feature>
<evidence type="ECO:0000256" key="1">
    <source>
        <dbReference type="SAM" id="SignalP"/>
    </source>
</evidence>
<dbReference type="PANTHER" id="PTHR35883:SF1">
    <property type="entry name" value="CALMODULIN-BINDING PROTEIN CAM-BP15-RELATED"/>
    <property type="match status" value="1"/>
</dbReference>
<organism evidence="3 4">
    <name type="scientific">Streptomyces coeruleoprunus</name>
    <dbReference type="NCBI Taxonomy" id="285563"/>
    <lineage>
        <taxon>Bacteria</taxon>
        <taxon>Bacillati</taxon>
        <taxon>Actinomycetota</taxon>
        <taxon>Actinomycetes</taxon>
        <taxon>Kitasatosporales</taxon>
        <taxon>Streptomycetaceae</taxon>
        <taxon>Streptomyces</taxon>
    </lineage>
</organism>
<name>A0ABV9XEX8_9ACTN</name>
<protein>
    <submittedName>
        <fullName evidence="3">Calmodulin-binding protein</fullName>
    </submittedName>
</protein>
<keyword evidence="4" id="KW-1185">Reference proteome</keyword>
<evidence type="ECO:0000259" key="2">
    <source>
        <dbReference type="Pfam" id="PF23621"/>
    </source>
</evidence>
<feature type="domain" description="BP74 N-terminal" evidence="2">
    <location>
        <begin position="36"/>
        <end position="145"/>
    </location>
</feature>
<evidence type="ECO:0000313" key="3">
    <source>
        <dbReference type="EMBL" id="MFC5022735.1"/>
    </source>
</evidence>
<evidence type="ECO:0000313" key="4">
    <source>
        <dbReference type="Proteomes" id="UP001595829"/>
    </source>
</evidence>
<reference evidence="4" key="1">
    <citation type="journal article" date="2019" name="Int. J. Syst. Evol. Microbiol.">
        <title>The Global Catalogue of Microorganisms (GCM) 10K type strain sequencing project: providing services to taxonomists for standard genome sequencing and annotation.</title>
        <authorList>
            <consortium name="The Broad Institute Genomics Platform"/>
            <consortium name="The Broad Institute Genome Sequencing Center for Infectious Disease"/>
            <person name="Wu L."/>
            <person name="Ma J."/>
        </authorList>
    </citation>
    <scope>NUCLEOTIDE SEQUENCE [LARGE SCALE GENOMIC DNA]</scope>
    <source>
        <strain evidence="4">CGMCC 4.1648</strain>
    </source>
</reference>
<dbReference type="InterPro" id="IPR056422">
    <property type="entry name" value="BP74_N"/>
</dbReference>
<gene>
    <name evidence="3" type="ORF">ACFPM3_11390</name>
</gene>